<reference evidence="3 4" key="1">
    <citation type="submission" date="2019-02" db="EMBL/GenBank/DDBJ databases">
        <title>Deep-cultivation of Planctomycetes and their phenomic and genomic characterization uncovers novel biology.</title>
        <authorList>
            <person name="Wiegand S."/>
            <person name="Jogler M."/>
            <person name="Boedeker C."/>
            <person name="Pinto D."/>
            <person name="Vollmers J."/>
            <person name="Rivas-Marin E."/>
            <person name="Kohn T."/>
            <person name="Peeters S.H."/>
            <person name="Heuer A."/>
            <person name="Rast P."/>
            <person name="Oberbeckmann S."/>
            <person name="Bunk B."/>
            <person name="Jeske O."/>
            <person name="Meyerdierks A."/>
            <person name="Storesund J.E."/>
            <person name="Kallscheuer N."/>
            <person name="Luecker S."/>
            <person name="Lage O.M."/>
            <person name="Pohl T."/>
            <person name="Merkel B.J."/>
            <person name="Hornburger P."/>
            <person name="Mueller R.-W."/>
            <person name="Bruemmer F."/>
            <person name="Labrenz M."/>
            <person name="Spormann A.M."/>
            <person name="Op den Camp H."/>
            <person name="Overmann J."/>
            <person name="Amann R."/>
            <person name="Jetten M.S.M."/>
            <person name="Mascher T."/>
            <person name="Medema M.H."/>
            <person name="Devos D.P."/>
            <person name="Kaster A.-K."/>
            <person name="Ovreas L."/>
            <person name="Rohde M."/>
            <person name="Galperin M.Y."/>
            <person name="Jogler C."/>
        </authorList>
    </citation>
    <scope>NUCLEOTIDE SEQUENCE [LARGE SCALE GENOMIC DNA]</scope>
    <source>
        <strain evidence="3 4">Pan241w</strain>
    </source>
</reference>
<dbReference type="SUPFAM" id="SSF69786">
    <property type="entry name" value="YggU-like"/>
    <property type="match status" value="1"/>
</dbReference>
<proteinExistence type="inferred from homology"/>
<dbReference type="RefSeq" id="WP_145220320.1">
    <property type="nucleotide sequence ID" value="NZ_CP036269.1"/>
</dbReference>
<dbReference type="HAMAP" id="MF_00634">
    <property type="entry name" value="UPF0235"/>
    <property type="match status" value="1"/>
</dbReference>
<dbReference type="InterPro" id="IPR036591">
    <property type="entry name" value="YggU-like_sf"/>
</dbReference>
<dbReference type="EMBL" id="CP036269">
    <property type="protein sequence ID" value="QDT44676.1"/>
    <property type="molecule type" value="Genomic_DNA"/>
</dbReference>
<dbReference type="Proteomes" id="UP000317171">
    <property type="component" value="Chromosome"/>
</dbReference>
<dbReference type="OrthoDB" id="290224at2"/>
<dbReference type="Pfam" id="PF02594">
    <property type="entry name" value="DUF167"/>
    <property type="match status" value="1"/>
</dbReference>
<evidence type="ECO:0000313" key="3">
    <source>
        <dbReference type="EMBL" id="QDT44676.1"/>
    </source>
</evidence>
<dbReference type="InterPro" id="IPR003746">
    <property type="entry name" value="DUF167"/>
</dbReference>
<dbReference type="KEGG" id="gaz:Pan241w_47910"/>
<accession>A0A517RLB2</accession>
<sequence length="104" mass="11604">MTTDIQLEFDGAAILLPVRAQPKSSKNRIEGIHDGRLKVCVTQAPEKGKANKALLKVIKNGLNLKRSQIELYKGETAGLKVFRITEISPDELRKKLQDALNHSR</sequence>
<evidence type="ECO:0000256" key="2">
    <source>
        <dbReference type="HAMAP-Rule" id="MF_00634"/>
    </source>
</evidence>
<comment type="similarity">
    <text evidence="1 2">Belongs to the UPF0235 family.</text>
</comment>
<protein>
    <recommendedName>
        <fullName evidence="2">UPF0235 protein Pan241w_47910</fullName>
    </recommendedName>
</protein>
<dbReference type="NCBIfam" id="TIGR00251">
    <property type="entry name" value="DUF167 family protein"/>
    <property type="match status" value="1"/>
</dbReference>
<organism evidence="3 4">
    <name type="scientific">Gimesia alba</name>
    <dbReference type="NCBI Taxonomy" id="2527973"/>
    <lineage>
        <taxon>Bacteria</taxon>
        <taxon>Pseudomonadati</taxon>
        <taxon>Planctomycetota</taxon>
        <taxon>Planctomycetia</taxon>
        <taxon>Planctomycetales</taxon>
        <taxon>Planctomycetaceae</taxon>
        <taxon>Gimesia</taxon>
    </lineage>
</organism>
<keyword evidence="4" id="KW-1185">Reference proteome</keyword>
<dbReference type="PANTHER" id="PTHR13420">
    <property type="entry name" value="UPF0235 PROTEIN C15ORF40"/>
    <property type="match status" value="1"/>
</dbReference>
<name>A0A517RLB2_9PLAN</name>
<evidence type="ECO:0000313" key="4">
    <source>
        <dbReference type="Proteomes" id="UP000317171"/>
    </source>
</evidence>
<dbReference type="PANTHER" id="PTHR13420:SF7">
    <property type="entry name" value="UPF0235 PROTEIN C15ORF40"/>
    <property type="match status" value="1"/>
</dbReference>
<evidence type="ECO:0000256" key="1">
    <source>
        <dbReference type="ARBA" id="ARBA00010364"/>
    </source>
</evidence>
<dbReference type="GO" id="GO:0005737">
    <property type="term" value="C:cytoplasm"/>
    <property type="evidence" value="ECO:0007669"/>
    <property type="project" value="TreeGrafter"/>
</dbReference>
<dbReference type="SMART" id="SM01152">
    <property type="entry name" value="DUF167"/>
    <property type="match status" value="1"/>
</dbReference>
<gene>
    <name evidence="3" type="ORF">Pan241w_47910</name>
</gene>
<dbReference type="Gene3D" id="3.30.1200.10">
    <property type="entry name" value="YggU-like"/>
    <property type="match status" value="1"/>
</dbReference>
<dbReference type="AlphaFoldDB" id="A0A517RLB2"/>